<dbReference type="Pfam" id="PF12728">
    <property type="entry name" value="HTH_17"/>
    <property type="match status" value="1"/>
</dbReference>
<dbReference type="Proteomes" id="UP000184164">
    <property type="component" value="Unassembled WGS sequence"/>
</dbReference>
<dbReference type="PANTHER" id="PTHR34585">
    <property type="match status" value="1"/>
</dbReference>
<name>A0A1M4STA7_9BACT</name>
<dbReference type="AlphaFoldDB" id="A0A1M4STA7"/>
<dbReference type="InterPro" id="IPR009061">
    <property type="entry name" value="DNA-bd_dom_put_sf"/>
</dbReference>
<gene>
    <name evidence="2" type="ORF">SAMN05444274_101138</name>
</gene>
<dbReference type="PANTHER" id="PTHR34585:SF22">
    <property type="entry name" value="HELIX-TURN-HELIX DOMAIN-CONTAINING PROTEIN"/>
    <property type="match status" value="1"/>
</dbReference>
<accession>A0A1M4STA7</accession>
<protein>
    <submittedName>
        <fullName evidence="2">Helix-turn-helix domain-containing protein</fullName>
    </submittedName>
</protein>
<proteinExistence type="predicted"/>
<reference evidence="2 3" key="1">
    <citation type="submission" date="2016-11" db="EMBL/GenBank/DDBJ databases">
        <authorList>
            <person name="Jaros S."/>
            <person name="Januszkiewicz K."/>
            <person name="Wedrychowicz H."/>
        </authorList>
    </citation>
    <scope>NUCLEOTIDE SEQUENCE [LARGE SCALE GENOMIC DNA]</scope>
    <source>
        <strain evidence="2 3">DSM 26910</strain>
    </source>
</reference>
<evidence type="ECO:0000313" key="3">
    <source>
        <dbReference type="Proteomes" id="UP000184164"/>
    </source>
</evidence>
<sequence>MPTEIVTTDDLREFKLELIKEFKELLAVHHGQLSKKWIKSWEVRKLLGISPGTLQNLRVNGTLPFTKIGGVIFYDSEDIQKMMKENLVHSRFDFRRRG</sequence>
<dbReference type="STRING" id="1484053.SAMN05444274_101138"/>
<feature type="domain" description="Helix-turn-helix" evidence="1">
    <location>
        <begin position="42"/>
        <end position="86"/>
    </location>
</feature>
<keyword evidence="3" id="KW-1185">Reference proteome</keyword>
<dbReference type="RefSeq" id="WP_072997999.1">
    <property type="nucleotide sequence ID" value="NZ_FQUM01000001.1"/>
</dbReference>
<dbReference type="InterPro" id="IPR041657">
    <property type="entry name" value="HTH_17"/>
</dbReference>
<dbReference type="OrthoDB" id="769412at2"/>
<dbReference type="EMBL" id="FQUM01000001">
    <property type="protein sequence ID" value="SHE35382.1"/>
    <property type="molecule type" value="Genomic_DNA"/>
</dbReference>
<evidence type="ECO:0000259" key="1">
    <source>
        <dbReference type="Pfam" id="PF12728"/>
    </source>
</evidence>
<organism evidence="2 3">
    <name type="scientific">Mariniphaga anaerophila</name>
    <dbReference type="NCBI Taxonomy" id="1484053"/>
    <lineage>
        <taxon>Bacteria</taxon>
        <taxon>Pseudomonadati</taxon>
        <taxon>Bacteroidota</taxon>
        <taxon>Bacteroidia</taxon>
        <taxon>Marinilabiliales</taxon>
        <taxon>Prolixibacteraceae</taxon>
        <taxon>Mariniphaga</taxon>
    </lineage>
</organism>
<dbReference type="SUPFAM" id="SSF46955">
    <property type="entry name" value="Putative DNA-binding domain"/>
    <property type="match status" value="1"/>
</dbReference>
<evidence type="ECO:0000313" key="2">
    <source>
        <dbReference type="EMBL" id="SHE35382.1"/>
    </source>
</evidence>